<dbReference type="GO" id="GO:0005737">
    <property type="term" value="C:cytoplasm"/>
    <property type="evidence" value="ECO:0007669"/>
    <property type="project" value="UniProtKB-SubCell"/>
</dbReference>
<evidence type="ECO:0000313" key="11">
    <source>
        <dbReference type="EMBL" id="RAM03674.1"/>
    </source>
</evidence>
<reference evidence="11 12" key="1">
    <citation type="submission" date="2018-06" db="EMBL/GenBank/DDBJ databases">
        <title>Complete Genome Sequence of Desulfobacter hydrogenophilus (DSM3380).</title>
        <authorList>
            <person name="Marietou A."/>
            <person name="Schreiber L."/>
            <person name="Marshall I."/>
            <person name="Jorgensen B."/>
        </authorList>
    </citation>
    <scope>NUCLEOTIDE SEQUENCE [LARGE SCALE GENOMIC DNA]</scope>
    <source>
        <strain evidence="11 12">DSM 3380</strain>
    </source>
</reference>
<proteinExistence type="inferred from homology"/>
<evidence type="ECO:0000256" key="5">
    <source>
        <dbReference type="ARBA" id="ARBA00038063"/>
    </source>
</evidence>
<dbReference type="SUPFAM" id="SSF53178">
    <property type="entry name" value="Peptidyl-tRNA hydrolase-like"/>
    <property type="match status" value="1"/>
</dbReference>
<protein>
    <recommendedName>
        <fullName evidence="6 7">Peptidyl-tRNA hydrolase</fullName>
        <shortName evidence="7">Pth</shortName>
        <ecNumber evidence="1 7">3.1.1.29</ecNumber>
    </recommendedName>
</protein>
<comment type="subunit">
    <text evidence="7">Monomer.</text>
</comment>
<dbReference type="EMBL" id="QLNI01000002">
    <property type="protein sequence ID" value="RAM03674.1"/>
    <property type="molecule type" value="Genomic_DNA"/>
</dbReference>
<dbReference type="Pfam" id="PF01195">
    <property type="entry name" value="Pept_tRNA_hydro"/>
    <property type="match status" value="1"/>
</dbReference>
<dbReference type="EMBL" id="CP036313">
    <property type="protein sequence ID" value="QBH13423.1"/>
    <property type="molecule type" value="Genomic_DNA"/>
</dbReference>
<name>A0A328FGB8_9BACT</name>
<comment type="function">
    <text evidence="7">Catalyzes the release of premature peptidyl moieties from peptidyl-tRNA molecules trapped in stalled 50S ribosomal subunits, and thus maintains levels of free tRNAs and 50S ribosomes.</text>
</comment>
<gene>
    <name evidence="7" type="primary">pth</name>
    <name evidence="11" type="ORF">DO021_01040</name>
    <name evidence="10" type="ORF">EYB58_11115</name>
</gene>
<dbReference type="HAMAP" id="MF_00083">
    <property type="entry name" value="Pept_tRNA_hydro_bact"/>
    <property type="match status" value="1"/>
</dbReference>
<dbReference type="GO" id="GO:0072344">
    <property type="term" value="P:rescue of stalled ribosome"/>
    <property type="evidence" value="ECO:0007669"/>
    <property type="project" value="UniProtKB-UniRule"/>
</dbReference>
<feature type="binding site" evidence="7">
    <location>
        <position position="68"/>
    </location>
    <ligand>
        <name>tRNA</name>
        <dbReference type="ChEBI" id="CHEBI:17843"/>
    </ligand>
</feature>
<evidence type="ECO:0000256" key="9">
    <source>
        <dbReference type="RuleBase" id="RU004320"/>
    </source>
</evidence>
<dbReference type="GO" id="GO:0006515">
    <property type="term" value="P:protein quality control for misfolded or incompletely synthesized proteins"/>
    <property type="evidence" value="ECO:0007669"/>
    <property type="project" value="UniProtKB-UniRule"/>
</dbReference>
<evidence type="ECO:0000256" key="4">
    <source>
        <dbReference type="ARBA" id="ARBA00022884"/>
    </source>
</evidence>
<feature type="site" description="Stabilizes the basic form of H active site to accept a proton" evidence="7">
    <location>
        <position position="95"/>
    </location>
</feature>
<comment type="function">
    <text evidence="7">Hydrolyzes ribosome-free peptidyl-tRNAs (with 1 or more amino acids incorporated), which drop off the ribosome during protein synthesis, or as a result of ribosome stalling.</text>
</comment>
<keyword evidence="2 7" id="KW-0820">tRNA-binding</keyword>
<dbReference type="PROSITE" id="PS01196">
    <property type="entry name" value="PEPT_TRNA_HYDROL_2"/>
    <property type="match status" value="1"/>
</dbReference>
<dbReference type="AlphaFoldDB" id="A0A328FGB8"/>
<dbReference type="GO" id="GO:0000049">
    <property type="term" value="F:tRNA binding"/>
    <property type="evidence" value="ECO:0007669"/>
    <property type="project" value="UniProtKB-UniRule"/>
</dbReference>
<dbReference type="PANTHER" id="PTHR17224">
    <property type="entry name" value="PEPTIDYL-TRNA HYDROLASE"/>
    <property type="match status" value="1"/>
</dbReference>
<sequence>MADAKRLLAGLGNPGEQYSRTRHNIGFDVVDALAARAGCRVNKEKFNAAYTGTRMGLQDILLVKPLSYMNRSGIPIQKLAAYFKIDMADIIVVHDDLDLAFGQIKVVQGRGHGGHNGIRSIIDAFGQKACVRVRVGIGRPGSDRSVTGHVLGKYTPDQQACLDQVIDDACNACLSILENGVVKAMNLVNSSR</sequence>
<dbReference type="InterPro" id="IPR036416">
    <property type="entry name" value="Pept_tRNA_hydro_sf"/>
</dbReference>
<dbReference type="Proteomes" id="UP000248798">
    <property type="component" value="Unassembled WGS sequence"/>
</dbReference>
<feature type="binding site" evidence="7">
    <location>
        <position position="70"/>
    </location>
    <ligand>
        <name>tRNA</name>
        <dbReference type="ChEBI" id="CHEBI:17843"/>
    </ligand>
</feature>
<feature type="binding site" evidence="7">
    <location>
        <position position="116"/>
    </location>
    <ligand>
        <name>tRNA</name>
        <dbReference type="ChEBI" id="CHEBI:17843"/>
    </ligand>
</feature>
<keyword evidence="13" id="KW-1185">Reference proteome</keyword>
<evidence type="ECO:0000313" key="13">
    <source>
        <dbReference type="Proteomes" id="UP000293902"/>
    </source>
</evidence>
<organism evidence="11 12">
    <name type="scientific">Desulfobacter hydrogenophilus</name>
    <dbReference type="NCBI Taxonomy" id="2291"/>
    <lineage>
        <taxon>Bacteria</taxon>
        <taxon>Pseudomonadati</taxon>
        <taxon>Thermodesulfobacteriota</taxon>
        <taxon>Desulfobacteria</taxon>
        <taxon>Desulfobacterales</taxon>
        <taxon>Desulfobacteraceae</taxon>
        <taxon>Desulfobacter</taxon>
    </lineage>
</organism>
<evidence type="ECO:0000256" key="6">
    <source>
        <dbReference type="ARBA" id="ARBA00050038"/>
    </source>
</evidence>
<dbReference type="CDD" id="cd00462">
    <property type="entry name" value="PTH"/>
    <property type="match status" value="1"/>
</dbReference>
<dbReference type="NCBIfam" id="TIGR00447">
    <property type="entry name" value="pth"/>
    <property type="match status" value="1"/>
</dbReference>
<dbReference type="OrthoDB" id="9800507at2"/>
<dbReference type="RefSeq" id="WP_111952839.1">
    <property type="nucleotide sequence ID" value="NZ_CP036313.1"/>
</dbReference>
<reference evidence="10 13" key="2">
    <citation type="submission" date="2019-02" db="EMBL/GenBank/DDBJ databases">
        <title>Complete genome sequence of Desulfobacter hydrogenophilus AcRS1.</title>
        <authorList>
            <person name="Marietou A."/>
            <person name="Lund M.B."/>
            <person name="Marshall I.P.G."/>
            <person name="Schreiber L."/>
            <person name="Jorgensen B."/>
        </authorList>
    </citation>
    <scope>NUCLEOTIDE SEQUENCE [LARGE SCALE GENOMIC DNA]</scope>
    <source>
        <strain evidence="10 13">AcRS1</strain>
    </source>
</reference>
<evidence type="ECO:0000256" key="2">
    <source>
        <dbReference type="ARBA" id="ARBA00022555"/>
    </source>
</evidence>
<dbReference type="Gene3D" id="3.40.50.1470">
    <property type="entry name" value="Peptidyl-tRNA hydrolase"/>
    <property type="match status" value="1"/>
</dbReference>
<evidence type="ECO:0000313" key="12">
    <source>
        <dbReference type="Proteomes" id="UP000248798"/>
    </source>
</evidence>
<evidence type="ECO:0000256" key="1">
    <source>
        <dbReference type="ARBA" id="ARBA00013260"/>
    </source>
</evidence>
<dbReference type="PROSITE" id="PS01195">
    <property type="entry name" value="PEPT_TRNA_HYDROL_1"/>
    <property type="match status" value="1"/>
</dbReference>
<feature type="active site" description="Proton acceptor" evidence="7">
    <location>
        <position position="23"/>
    </location>
</feature>
<dbReference type="InterPro" id="IPR018171">
    <property type="entry name" value="Pept_tRNA_hydro_CS"/>
</dbReference>
<dbReference type="Proteomes" id="UP000293902">
    <property type="component" value="Chromosome"/>
</dbReference>
<keyword evidence="3 7" id="KW-0378">Hydrolase</keyword>
<evidence type="ECO:0000256" key="8">
    <source>
        <dbReference type="RuleBase" id="RU000673"/>
    </source>
</evidence>
<dbReference type="PANTHER" id="PTHR17224:SF1">
    <property type="entry name" value="PEPTIDYL-TRNA HYDROLASE"/>
    <property type="match status" value="1"/>
</dbReference>
<comment type="similarity">
    <text evidence="5 7 9">Belongs to the PTH family.</text>
</comment>
<evidence type="ECO:0000313" key="10">
    <source>
        <dbReference type="EMBL" id="QBH13423.1"/>
    </source>
</evidence>
<evidence type="ECO:0000256" key="7">
    <source>
        <dbReference type="HAMAP-Rule" id="MF_00083"/>
    </source>
</evidence>
<dbReference type="EC" id="3.1.1.29" evidence="1 7"/>
<keyword evidence="7" id="KW-0963">Cytoplasm</keyword>
<comment type="subcellular location">
    <subcellularLocation>
        <location evidence="7">Cytoplasm</location>
    </subcellularLocation>
</comment>
<dbReference type="GO" id="GO:0004045">
    <property type="term" value="F:peptidyl-tRNA hydrolase activity"/>
    <property type="evidence" value="ECO:0007669"/>
    <property type="project" value="UniProtKB-UniRule"/>
</dbReference>
<feature type="site" description="Discriminates between blocked and unblocked aminoacyl-tRNA" evidence="7">
    <location>
        <position position="13"/>
    </location>
</feature>
<evidence type="ECO:0000256" key="3">
    <source>
        <dbReference type="ARBA" id="ARBA00022801"/>
    </source>
</evidence>
<keyword evidence="4 7" id="KW-0694">RNA-binding</keyword>
<accession>A0A328FGB8</accession>
<dbReference type="InterPro" id="IPR001328">
    <property type="entry name" value="Pept_tRNA_hydro"/>
</dbReference>
<comment type="catalytic activity">
    <reaction evidence="7 8">
        <text>an N-acyl-L-alpha-aminoacyl-tRNA + H2O = an N-acyl-L-amino acid + a tRNA + H(+)</text>
        <dbReference type="Rhea" id="RHEA:54448"/>
        <dbReference type="Rhea" id="RHEA-COMP:10123"/>
        <dbReference type="Rhea" id="RHEA-COMP:13883"/>
        <dbReference type="ChEBI" id="CHEBI:15377"/>
        <dbReference type="ChEBI" id="CHEBI:15378"/>
        <dbReference type="ChEBI" id="CHEBI:59874"/>
        <dbReference type="ChEBI" id="CHEBI:78442"/>
        <dbReference type="ChEBI" id="CHEBI:138191"/>
        <dbReference type="EC" id="3.1.1.29"/>
    </reaction>
</comment>
<dbReference type="FunFam" id="3.40.50.1470:FF:000001">
    <property type="entry name" value="Peptidyl-tRNA hydrolase"/>
    <property type="match status" value="1"/>
</dbReference>
<feature type="binding site" evidence="7">
    <location>
        <position position="18"/>
    </location>
    <ligand>
        <name>tRNA</name>
        <dbReference type="ChEBI" id="CHEBI:17843"/>
    </ligand>
</feature>